<name>A0A9W9UXU2_9EURO</name>
<comment type="caution">
    <text evidence="3">The sequence shown here is derived from an EMBL/GenBank/DDBJ whole genome shotgun (WGS) entry which is preliminary data.</text>
</comment>
<accession>A0A9W9UXU2</accession>
<evidence type="ECO:0000256" key="1">
    <source>
        <dbReference type="SAM" id="MobiDB-lite"/>
    </source>
</evidence>
<feature type="region of interest" description="Disordered" evidence="1">
    <location>
        <begin position="281"/>
        <end position="314"/>
    </location>
</feature>
<sequence length="314" mass="35711">MSLEELEWLETRLRKYESSKAIHDPPSPQAYEAIAKSSFYRLPVEIRRKILTAAFGNYTLHIGLSYQSGFRDLSVSKSDSQTARWDGGICTREPGKSPFRDHCTLDKLGVMGWLLSSRLGHAEGTDVLYSTNTFHIGNEMMVHNLKVVLPSEHFARIRSLELLGYFYLENWPYHHPKTVRLGWGGLELVLEAIRDRFPSLRKLYLSLETYDVNAYLNWREVEGDPFDPVIDVMEKALGVVDEIVFQKHPSLKVEVALSARVLHELRYRGSGEIAPQYPRISVVQGRDDSKNSGEPSSLEGGTRQNQGECKTRAV</sequence>
<dbReference type="GeneID" id="81443301"/>
<dbReference type="EMBL" id="JAPZBS010000009">
    <property type="protein sequence ID" value="KAJ5358796.1"/>
    <property type="molecule type" value="Genomic_DNA"/>
</dbReference>
<dbReference type="PANTHER" id="PTHR38790">
    <property type="entry name" value="2EXR DOMAIN-CONTAINING PROTEIN-RELATED"/>
    <property type="match status" value="1"/>
</dbReference>
<dbReference type="Pfam" id="PF24864">
    <property type="entry name" value="DUF7730"/>
    <property type="match status" value="1"/>
</dbReference>
<reference evidence="3" key="1">
    <citation type="submission" date="2022-11" db="EMBL/GenBank/DDBJ databases">
        <authorList>
            <person name="Petersen C."/>
        </authorList>
    </citation>
    <scope>NUCLEOTIDE SEQUENCE</scope>
    <source>
        <strain evidence="3">IBT 29864</strain>
    </source>
</reference>
<keyword evidence="4" id="KW-1185">Reference proteome</keyword>
<dbReference type="Proteomes" id="UP001147782">
    <property type="component" value="Unassembled WGS sequence"/>
</dbReference>
<feature type="domain" description="DUF7730" evidence="2">
    <location>
        <begin position="35"/>
        <end position="232"/>
    </location>
</feature>
<protein>
    <recommendedName>
        <fullName evidence="2">DUF7730 domain-containing protein</fullName>
    </recommendedName>
</protein>
<dbReference type="RefSeq" id="XP_056550082.1">
    <property type="nucleotide sequence ID" value="XM_056704122.1"/>
</dbReference>
<reference evidence="3" key="2">
    <citation type="journal article" date="2023" name="IMA Fungus">
        <title>Comparative genomic study of the Penicillium genus elucidates a diverse pangenome and 15 lateral gene transfer events.</title>
        <authorList>
            <person name="Petersen C."/>
            <person name="Sorensen T."/>
            <person name="Nielsen M.R."/>
            <person name="Sondergaard T.E."/>
            <person name="Sorensen J.L."/>
            <person name="Fitzpatrick D.A."/>
            <person name="Frisvad J.C."/>
            <person name="Nielsen K.L."/>
        </authorList>
    </citation>
    <scope>NUCLEOTIDE SEQUENCE</scope>
    <source>
        <strain evidence="3">IBT 29864</strain>
    </source>
</reference>
<dbReference type="InterPro" id="IPR056632">
    <property type="entry name" value="DUF7730"/>
</dbReference>
<evidence type="ECO:0000259" key="2">
    <source>
        <dbReference type="Pfam" id="PF24864"/>
    </source>
</evidence>
<dbReference type="OrthoDB" id="4526789at2759"/>
<dbReference type="PANTHER" id="PTHR38790:SF4">
    <property type="entry name" value="2EXR DOMAIN-CONTAINING PROTEIN"/>
    <property type="match status" value="1"/>
</dbReference>
<organism evidence="3 4">
    <name type="scientific">Penicillium cataractarum</name>
    <dbReference type="NCBI Taxonomy" id="2100454"/>
    <lineage>
        <taxon>Eukaryota</taxon>
        <taxon>Fungi</taxon>
        <taxon>Dikarya</taxon>
        <taxon>Ascomycota</taxon>
        <taxon>Pezizomycotina</taxon>
        <taxon>Eurotiomycetes</taxon>
        <taxon>Eurotiomycetidae</taxon>
        <taxon>Eurotiales</taxon>
        <taxon>Aspergillaceae</taxon>
        <taxon>Penicillium</taxon>
    </lineage>
</organism>
<gene>
    <name evidence="3" type="ORF">N7496_011209</name>
</gene>
<dbReference type="AlphaFoldDB" id="A0A9W9UXU2"/>
<proteinExistence type="predicted"/>
<evidence type="ECO:0000313" key="3">
    <source>
        <dbReference type="EMBL" id="KAJ5358796.1"/>
    </source>
</evidence>
<evidence type="ECO:0000313" key="4">
    <source>
        <dbReference type="Proteomes" id="UP001147782"/>
    </source>
</evidence>